<dbReference type="PANTHER" id="PTHR16943">
    <property type="entry name" value="2-METHYLCITRATE DEHYDRATASE-RELATED"/>
    <property type="match status" value="1"/>
</dbReference>
<proteinExistence type="inferred from homology"/>
<dbReference type="Proteomes" id="UP000672602">
    <property type="component" value="Unassembled WGS sequence"/>
</dbReference>
<organism evidence="4 5">
    <name type="scientific">Marivibrio halodurans</name>
    <dbReference type="NCBI Taxonomy" id="2039722"/>
    <lineage>
        <taxon>Bacteria</taxon>
        <taxon>Pseudomonadati</taxon>
        <taxon>Pseudomonadota</taxon>
        <taxon>Alphaproteobacteria</taxon>
        <taxon>Rhodospirillales</taxon>
        <taxon>Rhodospirillaceae</taxon>
        <taxon>Marivibrio</taxon>
    </lineage>
</organism>
<dbReference type="InterPro" id="IPR036148">
    <property type="entry name" value="MmgE/PrpD_sf"/>
</dbReference>
<gene>
    <name evidence="4" type="ORF">KAJ83_16135</name>
</gene>
<evidence type="ECO:0000259" key="3">
    <source>
        <dbReference type="Pfam" id="PF19305"/>
    </source>
</evidence>
<feature type="domain" description="MmgE/PrpD N-terminal" evidence="2">
    <location>
        <begin position="8"/>
        <end position="248"/>
    </location>
</feature>
<evidence type="ECO:0000259" key="2">
    <source>
        <dbReference type="Pfam" id="PF03972"/>
    </source>
</evidence>
<feature type="domain" description="MmgE/PrpD C-terminal" evidence="3">
    <location>
        <begin position="269"/>
        <end position="431"/>
    </location>
</feature>
<evidence type="ECO:0000256" key="1">
    <source>
        <dbReference type="ARBA" id="ARBA00006174"/>
    </source>
</evidence>
<dbReference type="AlphaFoldDB" id="A0A8J7V3Z6"/>
<dbReference type="Gene3D" id="1.10.4100.10">
    <property type="entry name" value="2-methylcitrate dehydratase PrpD"/>
    <property type="match status" value="1"/>
</dbReference>
<keyword evidence="5" id="KW-1185">Reference proteome</keyword>
<comment type="caution">
    <text evidence="4">The sequence shown here is derived from an EMBL/GenBank/DDBJ whole genome shotgun (WGS) entry which is preliminary data.</text>
</comment>
<dbReference type="EMBL" id="JAGMWN010000009">
    <property type="protein sequence ID" value="MBP5858552.1"/>
    <property type="molecule type" value="Genomic_DNA"/>
</dbReference>
<dbReference type="GO" id="GO:0016829">
    <property type="term" value="F:lyase activity"/>
    <property type="evidence" value="ECO:0007669"/>
    <property type="project" value="InterPro"/>
</dbReference>
<dbReference type="RefSeq" id="WP_210683145.1">
    <property type="nucleotide sequence ID" value="NZ_JAGMWN010000009.1"/>
</dbReference>
<protein>
    <submittedName>
        <fullName evidence="4">MmgE/PrpD family protein</fullName>
    </submittedName>
</protein>
<dbReference type="Pfam" id="PF03972">
    <property type="entry name" value="MmgE_PrpD_N"/>
    <property type="match status" value="1"/>
</dbReference>
<sequence>MTEDTTATLAEYVVGAEWSDLPERAQRETLRAFVNFVGCALGGSTHPGFPIAREAATVIGGSPQASVLGVTDVTDMANAAFLNCYSSAVHTFDDTHLASIVHPTGPAAAAALAVAEHRGIGGQAFLNAVYLGIETVCRVGTALMVPPAKADINLFMTGLAGTFGAAAAAGKLMNLDRRKMIYALGIAAAQAAGIREMHGTMCSGFVPAQAARNGLWAALLAEKGFDSSQCGLEGSKGFGAVFGQPANYDAITDGLGSHFELYSNAIKAYPCGIVIHSVIDACLDLAREEGYDSASVERCDLRVHPVTIELTGRKAPQTALAAQVSLYHWAAAALERGVAGLPEGDDASVHDPQILAMRDRITAMAADDHTAGETSATLTFSDGRTSSVRVPHCRGSLERPMTDDEIDRKFRAQAEPILGVEASNALLERSWGCVDIARMGVVGDLARPAS</sequence>
<dbReference type="Pfam" id="PF19305">
    <property type="entry name" value="MmgE_PrpD_C"/>
    <property type="match status" value="1"/>
</dbReference>
<dbReference type="InterPro" id="IPR042183">
    <property type="entry name" value="MmgE/PrpD_sf_1"/>
</dbReference>
<dbReference type="InterPro" id="IPR005656">
    <property type="entry name" value="MmgE_PrpD"/>
</dbReference>
<dbReference type="PANTHER" id="PTHR16943:SF8">
    <property type="entry name" value="2-METHYLCITRATE DEHYDRATASE"/>
    <property type="match status" value="1"/>
</dbReference>
<evidence type="ECO:0000313" key="5">
    <source>
        <dbReference type="Proteomes" id="UP000672602"/>
    </source>
</evidence>
<comment type="similarity">
    <text evidence="1">Belongs to the PrpD family.</text>
</comment>
<evidence type="ECO:0000313" key="4">
    <source>
        <dbReference type="EMBL" id="MBP5858552.1"/>
    </source>
</evidence>
<dbReference type="InterPro" id="IPR045336">
    <property type="entry name" value="MmgE_PrpD_N"/>
</dbReference>
<dbReference type="SUPFAM" id="SSF103378">
    <property type="entry name" value="2-methylcitrate dehydratase PrpD"/>
    <property type="match status" value="1"/>
</dbReference>
<accession>A0A8J7V3Z6</accession>
<dbReference type="Gene3D" id="3.30.1330.120">
    <property type="entry name" value="2-methylcitrate dehydratase PrpD"/>
    <property type="match status" value="1"/>
</dbReference>
<name>A0A8J7V3Z6_9PROT</name>
<dbReference type="InterPro" id="IPR042188">
    <property type="entry name" value="MmgE/PrpD_sf_2"/>
</dbReference>
<reference evidence="4" key="1">
    <citation type="submission" date="2021-04" db="EMBL/GenBank/DDBJ databases">
        <authorList>
            <person name="Zhang D.-C."/>
        </authorList>
    </citation>
    <scope>NUCLEOTIDE SEQUENCE</scope>
    <source>
        <strain evidence="4">CGMCC 1.15697</strain>
    </source>
</reference>
<dbReference type="InterPro" id="IPR045337">
    <property type="entry name" value="MmgE_PrpD_C"/>
</dbReference>